<dbReference type="KEGG" id="ppsc:EHS13_14430"/>
<protein>
    <submittedName>
        <fullName evidence="2">General stress protein</fullName>
    </submittedName>
</protein>
<gene>
    <name evidence="2" type="ORF">EHS13_14430</name>
</gene>
<name>A0A6B8RKN7_9BACL</name>
<sequence length="112" mass="12462">MIPTIKIVENAEKALEEIKDLYQKGFEMDDVYVLAHQADVTHKIAAIANTKEIGVAEEGIYQSLANVFKSRGDELRSKFISLGVSEEEAAHLERKLDQGHVAIINISKEPVN</sequence>
<dbReference type="EMBL" id="CP034235">
    <property type="protein sequence ID" value="QGQ95986.1"/>
    <property type="molecule type" value="Genomic_DNA"/>
</dbReference>
<dbReference type="Pfam" id="PF11181">
    <property type="entry name" value="YflT"/>
    <property type="match status" value="1"/>
</dbReference>
<proteinExistence type="predicted"/>
<keyword evidence="3" id="KW-1185">Reference proteome</keyword>
<evidence type="ECO:0000313" key="2">
    <source>
        <dbReference type="EMBL" id="QGQ95986.1"/>
    </source>
</evidence>
<dbReference type="RefSeq" id="WP_155701023.1">
    <property type="nucleotide sequence ID" value="NZ_CP034235.1"/>
</dbReference>
<dbReference type="Proteomes" id="UP000426246">
    <property type="component" value="Chromosome"/>
</dbReference>
<evidence type="ECO:0000259" key="1">
    <source>
        <dbReference type="Pfam" id="PF11181"/>
    </source>
</evidence>
<dbReference type="InterPro" id="IPR025889">
    <property type="entry name" value="GSP17M-like_dom"/>
</dbReference>
<dbReference type="OrthoDB" id="2353304at2"/>
<reference evidence="3" key="1">
    <citation type="submission" date="2018-11" db="EMBL/GenBank/DDBJ databases">
        <title>Complete genome sequence of Paenibacillus sp. ML311-T8.</title>
        <authorList>
            <person name="Nam Y.-D."/>
            <person name="Kang J."/>
            <person name="Chung W.-H."/>
            <person name="Park Y.S."/>
        </authorList>
    </citation>
    <scope>NUCLEOTIDE SEQUENCE [LARGE SCALE GENOMIC DNA]</scope>
    <source>
        <strain evidence="3">ML311-T8</strain>
    </source>
</reference>
<feature type="domain" description="General stress protein 17M-like" evidence="1">
    <location>
        <begin position="3"/>
        <end position="99"/>
    </location>
</feature>
<accession>A0A6B8RKN7</accession>
<dbReference type="AlphaFoldDB" id="A0A6B8RKN7"/>
<organism evidence="2 3">
    <name type="scientific">Paenibacillus psychroresistens</name>
    <dbReference type="NCBI Taxonomy" id="1778678"/>
    <lineage>
        <taxon>Bacteria</taxon>
        <taxon>Bacillati</taxon>
        <taxon>Bacillota</taxon>
        <taxon>Bacilli</taxon>
        <taxon>Bacillales</taxon>
        <taxon>Paenibacillaceae</taxon>
        <taxon>Paenibacillus</taxon>
    </lineage>
</organism>
<evidence type="ECO:0000313" key="3">
    <source>
        <dbReference type="Proteomes" id="UP000426246"/>
    </source>
</evidence>